<evidence type="ECO:0000313" key="1">
    <source>
        <dbReference type="EMBL" id="KAJ8111224.1"/>
    </source>
</evidence>
<dbReference type="Proteomes" id="UP001153331">
    <property type="component" value="Unassembled WGS sequence"/>
</dbReference>
<reference evidence="1" key="1">
    <citation type="submission" date="2022-11" db="EMBL/GenBank/DDBJ databases">
        <title>Genome Sequence of Boeremia exigua.</title>
        <authorList>
            <person name="Buettner E."/>
        </authorList>
    </citation>
    <scope>NUCLEOTIDE SEQUENCE</scope>
    <source>
        <strain evidence="1">CU02</strain>
    </source>
</reference>
<accession>A0ACC2I7S7</accession>
<sequence>MTKTSFGLTAIMAPLETGIKISGSELETYRVCRSIPADFWSLAYDLFESRQGAKAKLQSYHSMQVQKKQGCQLCTLFLESFQKAQMRDPNECLYLRRDYYNPHQAFCLATKNFLVSLGTLFFFRVPDFWCNSSPATLNGKIDNLSLMKAWLLACNPVRRRPVPNNAPQFLPTRLLDVQIFPRENGDSIRLVASQNIRAASPPGYLALSHCWGGIVPVRLETGNLKKWMTTGIVFETLPKTFRDAIQTTRQLGFRYIWIDSMCIIQNSDRDWKQEASLMAEVYGNAHCTLAALSSKNSREGCQINMSIQTSLASPYLELKAELYRTSRVRIFQKKPRPWIEEFNGRPHRAGYESDSPLRTRAWVLQEKELSNCTIYFAKGQLLWENGATKATAQLPWQEMKPETPAETPRLMHENLYHQIVGAPRYPWYELIEDYTSRSLSFPADKLVAFSGLAKKFGTGRKQYCAGIWGTDLPAALLWRVKDHSATRPAYLAPSWSWASLMGSVTYDSLRLEPDNDSAQYEHPEDIYPGLKVLRMQSARIALTDQDKPYGDVHDGRIILSGARCIKVECQTGVKQFSDGGQPLTQRKVTIGVFYPDITEEMAFFKETYCVALQSESMRSFRRHQFRLKQESAMASMVMGIVVARISQDQGFRRIGMARWIDESLFDAVRATTVELL</sequence>
<gene>
    <name evidence="1" type="ORF">OPT61_g6134</name>
</gene>
<name>A0ACC2I7S7_9PLEO</name>
<keyword evidence="2" id="KW-1185">Reference proteome</keyword>
<organism evidence="1 2">
    <name type="scientific">Boeremia exigua</name>
    <dbReference type="NCBI Taxonomy" id="749465"/>
    <lineage>
        <taxon>Eukaryota</taxon>
        <taxon>Fungi</taxon>
        <taxon>Dikarya</taxon>
        <taxon>Ascomycota</taxon>
        <taxon>Pezizomycotina</taxon>
        <taxon>Dothideomycetes</taxon>
        <taxon>Pleosporomycetidae</taxon>
        <taxon>Pleosporales</taxon>
        <taxon>Pleosporineae</taxon>
        <taxon>Didymellaceae</taxon>
        <taxon>Boeremia</taxon>
    </lineage>
</organism>
<evidence type="ECO:0000313" key="2">
    <source>
        <dbReference type="Proteomes" id="UP001153331"/>
    </source>
</evidence>
<protein>
    <submittedName>
        <fullName evidence="1">Uncharacterized protein</fullName>
    </submittedName>
</protein>
<dbReference type="EMBL" id="JAPHNI010000425">
    <property type="protein sequence ID" value="KAJ8111224.1"/>
    <property type="molecule type" value="Genomic_DNA"/>
</dbReference>
<comment type="caution">
    <text evidence="1">The sequence shown here is derived from an EMBL/GenBank/DDBJ whole genome shotgun (WGS) entry which is preliminary data.</text>
</comment>
<proteinExistence type="predicted"/>